<comment type="similarity">
    <text evidence="1">Belongs to the AAA ATPase family.</text>
</comment>
<dbReference type="RefSeq" id="WP_207448904.1">
    <property type="nucleotide sequence ID" value="NZ_CP061095.1"/>
</dbReference>
<dbReference type="Gene3D" id="3.40.50.300">
    <property type="entry name" value="P-loop containing nucleotide triphosphate hydrolases"/>
    <property type="match status" value="1"/>
</dbReference>
<dbReference type="InterPro" id="IPR050221">
    <property type="entry name" value="26S_Proteasome_ATPase"/>
</dbReference>
<dbReference type="SUPFAM" id="SSF52540">
    <property type="entry name" value="P-loop containing nucleoside triphosphate hydrolases"/>
    <property type="match status" value="1"/>
</dbReference>
<evidence type="ECO:0000313" key="6">
    <source>
        <dbReference type="Proteomes" id="UP001518990"/>
    </source>
</evidence>
<dbReference type="Pfam" id="PF22977">
    <property type="entry name" value="WHD"/>
    <property type="match status" value="1"/>
</dbReference>
<dbReference type="SMART" id="SM00382">
    <property type="entry name" value="AAA"/>
    <property type="match status" value="1"/>
</dbReference>
<dbReference type="GO" id="GO:0005524">
    <property type="term" value="F:ATP binding"/>
    <property type="evidence" value="ECO:0007669"/>
    <property type="project" value="UniProtKB-KW"/>
</dbReference>
<feature type="domain" description="AAA+ ATPase" evidence="4">
    <location>
        <begin position="473"/>
        <end position="601"/>
    </location>
</feature>
<keyword evidence="6" id="KW-1185">Reference proteome</keyword>
<keyword evidence="2" id="KW-0547">Nucleotide-binding</keyword>
<evidence type="ECO:0000256" key="1">
    <source>
        <dbReference type="ARBA" id="ARBA00006914"/>
    </source>
</evidence>
<gene>
    <name evidence="5" type="ORF">IAI60_16240</name>
</gene>
<reference evidence="5 6" key="1">
    <citation type="submission" date="2020-09" db="EMBL/GenBank/DDBJ databases">
        <title>Roseomonas.</title>
        <authorList>
            <person name="Zhu W."/>
        </authorList>
    </citation>
    <scope>NUCLEOTIDE SEQUENCE [LARGE SCALE GENOMIC DNA]</scope>
    <source>
        <strain evidence="5 6">1311</strain>
    </source>
</reference>
<evidence type="ECO:0000259" key="4">
    <source>
        <dbReference type="SMART" id="SM00382"/>
    </source>
</evidence>
<evidence type="ECO:0000256" key="3">
    <source>
        <dbReference type="ARBA" id="ARBA00022840"/>
    </source>
</evidence>
<dbReference type="Proteomes" id="UP001518990">
    <property type="component" value="Unassembled WGS sequence"/>
</dbReference>
<accession>A0ABS3KFB6</accession>
<protein>
    <submittedName>
        <fullName evidence="5">ATP-binding protein</fullName>
    </submittedName>
</protein>
<name>A0ABS3KFB6_9PROT</name>
<proteinExistence type="inferred from homology"/>
<dbReference type="InterPro" id="IPR054472">
    <property type="entry name" value="WHD"/>
</dbReference>
<dbReference type="InterPro" id="IPR003959">
    <property type="entry name" value="ATPase_AAA_core"/>
</dbReference>
<dbReference type="CDD" id="cd19481">
    <property type="entry name" value="RecA-like_protease"/>
    <property type="match status" value="1"/>
</dbReference>
<dbReference type="EMBL" id="JACTNF010000018">
    <property type="protein sequence ID" value="MBO1076168.1"/>
    <property type="molecule type" value="Genomic_DNA"/>
</dbReference>
<comment type="caution">
    <text evidence="5">The sequence shown here is derived from an EMBL/GenBank/DDBJ whole genome shotgun (WGS) entry which is preliminary data.</text>
</comment>
<dbReference type="PANTHER" id="PTHR23073">
    <property type="entry name" value="26S PROTEASOME REGULATORY SUBUNIT"/>
    <property type="match status" value="1"/>
</dbReference>
<dbReference type="InterPro" id="IPR003593">
    <property type="entry name" value="AAA+_ATPase"/>
</dbReference>
<dbReference type="InterPro" id="IPR027417">
    <property type="entry name" value="P-loop_NTPase"/>
</dbReference>
<dbReference type="Pfam" id="PF00004">
    <property type="entry name" value="AAA"/>
    <property type="match status" value="1"/>
</dbReference>
<evidence type="ECO:0000313" key="5">
    <source>
        <dbReference type="EMBL" id="MBO1076168.1"/>
    </source>
</evidence>
<evidence type="ECO:0000256" key="2">
    <source>
        <dbReference type="ARBA" id="ARBA00022741"/>
    </source>
</evidence>
<keyword evidence="3 5" id="KW-0067">ATP-binding</keyword>
<organism evidence="5 6">
    <name type="scientific">Roseomonas marmotae</name>
    <dbReference type="NCBI Taxonomy" id="2768161"/>
    <lineage>
        <taxon>Bacteria</taxon>
        <taxon>Pseudomonadati</taxon>
        <taxon>Pseudomonadota</taxon>
        <taxon>Alphaproteobacteria</taxon>
        <taxon>Acetobacterales</taxon>
        <taxon>Roseomonadaceae</taxon>
        <taxon>Roseomonas</taxon>
    </lineage>
</organism>
<sequence length="691" mass="71950">MATAPLADLLDHLALLRLRLARQVALLRATGRFNEDPFRGLYIGEAEADAASEDVPPQGSWADRAAILAERIATRDLLLRQRAGAEPGLPIPCLTRHFGLGRPGAECLVAAAGALLDPRLPVLLAYAQNDAAARQPTLGLMLELLAPEPAARVALFRLLQPDGVLLSQRLLAPPPAEFMASPRPTMPLLPDAALMGLLLGEADTALGGALAPLPAVPPGSDGGLAAMLARQCDPLRGQASLVLLTGPGGDLGQAALAAAEAARQGAGLLALDPSHPAGAGLEDAAFAALCGRALRLVDAALLLPAADLPPARLHALLRATARPGRPVFCAGPVPDACLPAGLEVVEIDMPAADEARRAGWWQAALVPEGAAELGVALARQTRLGPLGIAAAVARARRLAPPGEWPPATPEPLAQAARSGAGAALARLAQPVLGQQPWEDLVLPPEPMEELELLLAAASQGARLADWGFGRRQAALVALFAGPSGTGKTMAAGLVARRAGLPLHRIDLSAVVSKYIGETEKQLDQVLREAEAIGAALLFDEADALFGKRTEVRDAHDRYANQEVAFLLQRIECFDGLVILTTNLGGHVDPAFLRRIGHVVRFPMPDEAMRLELWRRAFPPAAPLAPGLDLAVLARGFDLAGGNIRNAALGAAQRAAVEGRAIGMADALRAVTREMRKLGRVPSRVGLAGQAA</sequence>